<evidence type="ECO:0000313" key="1">
    <source>
        <dbReference type="EMBL" id="NMU24515.1"/>
    </source>
</evidence>
<dbReference type="EMBL" id="JABCLD010000333">
    <property type="protein sequence ID" value="NMU24515.1"/>
    <property type="molecule type" value="Genomic_DNA"/>
</dbReference>
<sequence length="75" mass="8771">MIVSRPWRSHEQDLLLGHEHDDLSIRDLKGKECVCYAPPHQDWTHDVLECVDYFSVSPDGWEAYLDEQWIGSSEV</sequence>
<protein>
    <submittedName>
        <fullName evidence="1">Uncharacterized protein</fullName>
    </submittedName>
</protein>
<name>A0A2R9VFZ6_VIBPH</name>
<evidence type="ECO:0000313" key="2">
    <source>
        <dbReference type="Proteomes" id="UP000555836"/>
    </source>
</evidence>
<organism evidence="1 2">
    <name type="scientific">Vibrio parahaemolyticus</name>
    <dbReference type="NCBI Taxonomy" id="670"/>
    <lineage>
        <taxon>Bacteria</taxon>
        <taxon>Pseudomonadati</taxon>
        <taxon>Pseudomonadota</taxon>
        <taxon>Gammaproteobacteria</taxon>
        <taxon>Vibrionales</taxon>
        <taxon>Vibrionaceae</taxon>
        <taxon>Vibrio</taxon>
    </lineage>
</organism>
<dbReference type="RefSeq" id="WP_031500112.1">
    <property type="nucleotide sequence ID" value="NZ_AP014859.1"/>
</dbReference>
<proteinExistence type="predicted"/>
<accession>A0A2R9VFZ6</accession>
<dbReference type="Proteomes" id="UP000555836">
    <property type="component" value="Unassembled WGS sequence"/>
</dbReference>
<gene>
    <name evidence="1" type="ORF">HKB21_02620</name>
</gene>
<comment type="caution">
    <text evidence="1">The sequence shown here is derived from an EMBL/GenBank/DDBJ whole genome shotgun (WGS) entry which is preliminary data.</text>
</comment>
<reference evidence="1 2" key="1">
    <citation type="submission" date="2020-04" db="EMBL/GenBank/DDBJ databases">
        <title>Whole-genome sequencing of Vibrio spp. from China reveals different genetic environments of blaCTX-M-14 among diverse lineages.</title>
        <authorList>
            <person name="Zheng Z."/>
            <person name="Ye L."/>
            <person name="Chen S."/>
        </authorList>
    </citation>
    <scope>NUCLEOTIDE SEQUENCE [LARGE SCALE GENOMIC DNA]</scope>
    <source>
        <strain evidence="1 2">Vb0574</strain>
    </source>
</reference>
<dbReference type="AlphaFoldDB" id="A0A2R9VFZ6"/>